<protein>
    <submittedName>
        <fullName evidence="2">Uncharacterized protein</fullName>
    </submittedName>
</protein>
<evidence type="ECO:0000313" key="2">
    <source>
        <dbReference type="EMBL" id="VEA70150.1"/>
    </source>
</evidence>
<proteinExistence type="predicted"/>
<sequence length="172" mass="18966">MQRWLGSLLLLLAASDGYADVLALSRQDNGYLLPLRGRATLSGTVLAAGCAITLDTPSQLLYVDPQPLNNGQRTLNYPLSIRFDNCTLSGQSSEYAKDKAIKISFKNKSAPGNIFIIKNAENKTLTSGEDYPVYYRQAERHSAQPATATYLLELTPKAPPYYAVLGLKMRYE</sequence>
<reference evidence="2 3" key="1">
    <citation type="submission" date="2018-12" db="EMBL/GenBank/DDBJ databases">
        <authorList>
            <consortium name="Pathogen Informatics"/>
        </authorList>
    </citation>
    <scope>NUCLEOTIDE SEQUENCE [LARGE SCALE GENOMIC DNA]</scope>
    <source>
        <strain evidence="2 3">NCTC9419</strain>
    </source>
</reference>
<feature type="signal peptide" evidence="1">
    <location>
        <begin position="1"/>
        <end position="19"/>
    </location>
</feature>
<evidence type="ECO:0000313" key="3">
    <source>
        <dbReference type="Proteomes" id="UP000271603"/>
    </source>
</evidence>
<dbReference type="AlphaFoldDB" id="A0A447QJB0"/>
<name>A0A447QJB0_SERRU</name>
<organism evidence="2 3">
    <name type="scientific">Serratia rubidaea</name>
    <name type="common">Serratia marinorubra</name>
    <dbReference type="NCBI Taxonomy" id="61652"/>
    <lineage>
        <taxon>Bacteria</taxon>
        <taxon>Pseudomonadati</taxon>
        <taxon>Pseudomonadota</taxon>
        <taxon>Gammaproteobacteria</taxon>
        <taxon>Enterobacterales</taxon>
        <taxon>Yersiniaceae</taxon>
        <taxon>Serratia</taxon>
    </lineage>
</organism>
<evidence type="ECO:0000256" key="1">
    <source>
        <dbReference type="SAM" id="SignalP"/>
    </source>
</evidence>
<dbReference type="SUPFAM" id="SSF49401">
    <property type="entry name" value="Bacterial adhesins"/>
    <property type="match status" value="1"/>
</dbReference>
<dbReference type="Proteomes" id="UP000271603">
    <property type="component" value="Chromosome"/>
</dbReference>
<accession>A0A447QJB0</accession>
<dbReference type="InterPro" id="IPR008966">
    <property type="entry name" value="Adhesion_dom_sf"/>
</dbReference>
<feature type="chain" id="PRO_5019212197" evidence="1">
    <location>
        <begin position="20"/>
        <end position="172"/>
    </location>
</feature>
<dbReference type="EMBL" id="LR134155">
    <property type="protein sequence ID" value="VEA70150.1"/>
    <property type="molecule type" value="Genomic_DNA"/>
</dbReference>
<keyword evidence="1" id="KW-0732">Signal</keyword>
<gene>
    <name evidence="2" type="ORF">NCTC9419_01642</name>
</gene>